<dbReference type="EMBL" id="QTJU01000012">
    <property type="protein sequence ID" value="RFM26062.1"/>
    <property type="molecule type" value="Genomic_DNA"/>
</dbReference>
<dbReference type="PANTHER" id="PTHR10509">
    <property type="entry name" value="O-METHYLTRANSFERASE-RELATED"/>
    <property type="match status" value="1"/>
</dbReference>
<keyword evidence="3" id="KW-0949">S-adenosyl-L-methionine</keyword>
<evidence type="ECO:0000313" key="5">
    <source>
        <dbReference type="Proteomes" id="UP000261284"/>
    </source>
</evidence>
<dbReference type="PANTHER" id="PTHR10509:SF14">
    <property type="entry name" value="CAFFEOYL-COA O-METHYLTRANSFERASE 3-RELATED"/>
    <property type="match status" value="1"/>
</dbReference>
<dbReference type="Gene3D" id="3.40.50.150">
    <property type="entry name" value="Vaccinia Virus protein VP39"/>
    <property type="match status" value="1"/>
</dbReference>
<dbReference type="OrthoDB" id="9799672at2"/>
<dbReference type="GO" id="GO:0008171">
    <property type="term" value="F:O-methyltransferase activity"/>
    <property type="evidence" value="ECO:0007669"/>
    <property type="project" value="InterPro"/>
</dbReference>
<dbReference type="CDD" id="cd02440">
    <property type="entry name" value="AdoMet_MTases"/>
    <property type="match status" value="1"/>
</dbReference>
<sequence>MDLVHPLAENYAAAHTSPEDALLHAINAQTQQHAQPHMLSGHVQGRLLEFISWMMQPKYILEIGTFTGYSALCLAKGLQPGGALHTIELREEDAALSRENFSRSDQHNLIHLHTGNALDIIPTLPHAWDLVFIDADKTGYTAYYEMLLPRLSKNGLIIADNVLFHGQVLETPLKGKNAKAIDAFNKHVLNDERSEQVFVTVRDGLLFIKKKQA</sequence>
<dbReference type="PROSITE" id="PS51682">
    <property type="entry name" value="SAM_OMT_I"/>
    <property type="match status" value="1"/>
</dbReference>
<evidence type="ECO:0000256" key="1">
    <source>
        <dbReference type="ARBA" id="ARBA00022603"/>
    </source>
</evidence>
<dbReference type="GO" id="GO:0008757">
    <property type="term" value="F:S-adenosylmethionine-dependent methyltransferase activity"/>
    <property type="evidence" value="ECO:0007669"/>
    <property type="project" value="TreeGrafter"/>
</dbReference>
<dbReference type="InterPro" id="IPR029063">
    <property type="entry name" value="SAM-dependent_MTases_sf"/>
</dbReference>
<evidence type="ECO:0000256" key="2">
    <source>
        <dbReference type="ARBA" id="ARBA00022679"/>
    </source>
</evidence>
<keyword evidence="5" id="KW-1185">Reference proteome</keyword>
<name>A0A3E1NDX0_9BACT</name>
<comment type="caution">
    <text evidence="4">The sequence shown here is derived from an EMBL/GenBank/DDBJ whole genome shotgun (WGS) entry which is preliminary data.</text>
</comment>
<dbReference type="GO" id="GO:0032259">
    <property type="term" value="P:methylation"/>
    <property type="evidence" value="ECO:0007669"/>
    <property type="project" value="UniProtKB-KW"/>
</dbReference>
<gene>
    <name evidence="4" type="ORF">DXN05_22330</name>
</gene>
<keyword evidence="1 4" id="KW-0489">Methyltransferase</keyword>
<proteinExistence type="predicted"/>
<dbReference type="InterPro" id="IPR002935">
    <property type="entry name" value="SAM_O-MeTrfase"/>
</dbReference>
<accession>A0A3E1NDX0</accession>
<protein>
    <submittedName>
        <fullName evidence="4">O-methyltransferase</fullName>
    </submittedName>
</protein>
<dbReference type="InterPro" id="IPR050362">
    <property type="entry name" value="Cation-dep_OMT"/>
</dbReference>
<dbReference type="Pfam" id="PF01596">
    <property type="entry name" value="Methyltransf_3"/>
    <property type="match status" value="1"/>
</dbReference>
<organism evidence="4 5">
    <name type="scientific">Deminuibacter soli</name>
    <dbReference type="NCBI Taxonomy" id="2291815"/>
    <lineage>
        <taxon>Bacteria</taxon>
        <taxon>Pseudomonadati</taxon>
        <taxon>Bacteroidota</taxon>
        <taxon>Chitinophagia</taxon>
        <taxon>Chitinophagales</taxon>
        <taxon>Chitinophagaceae</taxon>
        <taxon>Deminuibacter</taxon>
    </lineage>
</organism>
<evidence type="ECO:0000256" key="3">
    <source>
        <dbReference type="ARBA" id="ARBA00022691"/>
    </source>
</evidence>
<dbReference type="RefSeq" id="WP_116849512.1">
    <property type="nucleotide sequence ID" value="NZ_QTJU01000012.1"/>
</dbReference>
<reference evidence="4 5" key="1">
    <citation type="submission" date="2018-08" db="EMBL/GenBank/DDBJ databases">
        <title>Chitinophagaceae sp. K23C18032701, a novel bacterium isolated from forest soil.</title>
        <authorList>
            <person name="Wang C."/>
        </authorList>
    </citation>
    <scope>NUCLEOTIDE SEQUENCE [LARGE SCALE GENOMIC DNA]</scope>
    <source>
        <strain evidence="4 5">K23C18032701</strain>
    </source>
</reference>
<keyword evidence="2 4" id="KW-0808">Transferase</keyword>
<dbReference type="SUPFAM" id="SSF53335">
    <property type="entry name" value="S-adenosyl-L-methionine-dependent methyltransferases"/>
    <property type="match status" value="1"/>
</dbReference>
<evidence type="ECO:0000313" key="4">
    <source>
        <dbReference type="EMBL" id="RFM26062.1"/>
    </source>
</evidence>
<dbReference type="Proteomes" id="UP000261284">
    <property type="component" value="Unassembled WGS sequence"/>
</dbReference>
<dbReference type="AlphaFoldDB" id="A0A3E1NDX0"/>